<dbReference type="InterPro" id="IPR046335">
    <property type="entry name" value="LacI/GalR-like_sensor"/>
</dbReference>
<dbReference type="GO" id="GO:0003700">
    <property type="term" value="F:DNA-binding transcription factor activity"/>
    <property type="evidence" value="ECO:0007669"/>
    <property type="project" value="TreeGrafter"/>
</dbReference>
<dbReference type="CDD" id="cd01392">
    <property type="entry name" value="HTH_LacI"/>
    <property type="match status" value="1"/>
</dbReference>
<evidence type="ECO:0000256" key="1">
    <source>
        <dbReference type="ARBA" id="ARBA00023015"/>
    </source>
</evidence>
<keyword evidence="3" id="KW-0804">Transcription</keyword>
<name>A0AA37XC98_9MICO</name>
<accession>A0AA37XC98</accession>
<dbReference type="Gene3D" id="1.10.260.40">
    <property type="entry name" value="lambda repressor-like DNA-binding domains"/>
    <property type="match status" value="1"/>
</dbReference>
<keyword evidence="1" id="KW-0805">Transcription regulation</keyword>
<evidence type="ECO:0000256" key="2">
    <source>
        <dbReference type="ARBA" id="ARBA00023125"/>
    </source>
</evidence>
<dbReference type="InterPro" id="IPR000843">
    <property type="entry name" value="HTH_LacI"/>
</dbReference>
<dbReference type="SMART" id="SM00354">
    <property type="entry name" value="HTH_LACI"/>
    <property type="match status" value="1"/>
</dbReference>
<dbReference type="Pfam" id="PF00356">
    <property type="entry name" value="LacI"/>
    <property type="match status" value="1"/>
</dbReference>
<comment type="caution">
    <text evidence="5">The sequence shown here is derived from an EMBL/GenBank/DDBJ whole genome shotgun (WGS) entry which is preliminary data.</text>
</comment>
<organism evidence="5 6">
    <name type="scientific">Arenivirga flava</name>
    <dbReference type="NCBI Taxonomy" id="1930060"/>
    <lineage>
        <taxon>Bacteria</taxon>
        <taxon>Bacillati</taxon>
        <taxon>Actinomycetota</taxon>
        <taxon>Actinomycetes</taxon>
        <taxon>Micrococcales</taxon>
        <taxon>Microbacteriaceae</taxon>
        <taxon>Arenivirga</taxon>
    </lineage>
</organism>
<keyword evidence="6" id="KW-1185">Reference proteome</keyword>
<sequence>MAQSKRVPKTPRPSMVDVGNHAGVSAQSVSRYFTGKGYVSDEARERIAEAIAALGYVRNQVARNLRVDRTDTIGVLCLGPLNYGNAEIVSGLSAEAQTAGYSLIITQLELERGDPAGLEQAQHAIDRFLGFQVDGVVLTTPFPGTDLLLDRIAPDLPVVAMAARSEDPKHTVVTTASSYSAGLQATRHLLALGHTRILHLAGPPGRNETYERERGYHDALAEAGVEPLPVLPQRDWSAEGGHDSGASVDPADFTAIFAANDEIALGFMSAMRERGYHAPGDYSIIGVDDMAEAAYFAPPLTTMRLDFRSLGRQTLRMMLSRIRDGEPAHGFVIEAELIQRASTAPPPPSPNS</sequence>
<dbReference type="CDD" id="cd01574">
    <property type="entry name" value="PBP1_LacI"/>
    <property type="match status" value="1"/>
</dbReference>
<evidence type="ECO:0000313" key="6">
    <source>
        <dbReference type="Proteomes" id="UP001157160"/>
    </source>
</evidence>
<dbReference type="RefSeq" id="WP_284234290.1">
    <property type="nucleotide sequence ID" value="NZ_BSUL01000001.1"/>
</dbReference>
<keyword evidence="2" id="KW-0238">DNA-binding</keyword>
<dbReference type="GO" id="GO:0000976">
    <property type="term" value="F:transcription cis-regulatory region binding"/>
    <property type="evidence" value="ECO:0007669"/>
    <property type="project" value="TreeGrafter"/>
</dbReference>
<dbReference type="PROSITE" id="PS50932">
    <property type="entry name" value="HTH_LACI_2"/>
    <property type="match status" value="1"/>
</dbReference>
<dbReference type="PANTHER" id="PTHR30146">
    <property type="entry name" value="LACI-RELATED TRANSCRIPTIONAL REPRESSOR"/>
    <property type="match status" value="1"/>
</dbReference>
<evidence type="ECO:0000259" key="4">
    <source>
        <dbReference type="PROSITE" id="PS50932"/>
    </source>
</evidence>
<evidence type="ECO:0000313" key="5">
    <source>
        <dbReference type="EMBL" id="GMA29836.1"/>
    </source>
</evidence>
<dbReference type="Proteomes" id="UP001157160">
    <property type="component" value="Unassembled WGS sequence"/>
</dbReference>
<proteinExistence type="predicted"/>
<dbReference type="Pfam" id="PF13377">
    <property type="entry name" value="Peripla_BP_3"/>
    <property type="match status" value="1"/>
</dbReference>
<dbReference type="InterPro" id="IPR028082">
    <property type="entry name" value="Peripla_BP_I"/>
</dbReference>
<dbReference type="PANTHER" id="PTHR30146:SF153">
    <property type="entry name" value="LACTOSE OPERON REPRESSOR"/>
    <property type="match status" value="1"/>
</dbReference>
<dbReference type="AlphaFoldDB" id="A0AA37XC98"/>
<dbReference type="EMBL" id="BSUL01000001">
    <property type="protein sequence ID" value="GMA29836.1"/>
    <property type="molecule type" value="Genomic_DNA"/>
</dbReference>
<feature type="domain" description="HTH lacI-type" evidence="4">
    <location>
        <begin position="13"/>
        <end position="67"/>
    </location>
</feature>
<protein>
    <submittedName>
        <fullName evidence="5">LacI family transcriptional regulator</fullName>
    </submittedName>
</protein>
<dbReference type="SUPFAM" id="SSF47413">
    <property type="entry name" value="lambda repressor-like DNA-binding domains"/>
    <property type="match status" value="1"/>
</dbReference>
<gene>
    <name evidence="5" type="ORF">GCM10025874_30890</name>
</gene>
<dbReference type="SUPFAM" id="SSF53822">
    <property type="entry name" value="Periplasmic binding protein-like I"/>
    <property type="match status" value="1"/>
</dbReference>
<dbReference type="Gene3D" id="3.40.50.2300">
    <property type="match status" value="2"/>
</dbReference>
<reference evidence="5 6" key="1">
    <citation type="journal article" date="2014" name="Int. J. Syst. Evol. Microbiol.">
        <title>Complete genome sequence of Corynebacterium casei LMG S-19264T (=DSM 44701T), isolated from a smear-ripened cheese.</title>
        <authorList>
            <consortium name="US DOE Joint Genome Institute (JGI-PGF)"/>
            <person name="Walter F."/>
            <person name="Albersmeier A."/>
            <person name="Kalinowski J."/>
            <person name="Ruckert C."/>
        </authorList>
    </citation>
    <scope>NUCLEOTIDE SEQUENCE [LARGE SCALE GENOMIC DNA]</scope>
    <source>
        <strain evidence="5 6">NBRC 112289</strain>
    </source>
</reference>
<dbReference type="InterPro" id="IPR010982">
    <property type="entry name" value="Lambda_DNA-bd_dom_sf"/>
</dbReference>
<evidence type="ECO:0000256" key="3">
    <source>
        <dbReference type="ARBA" id="ARBA00023163"/>
    </source>
</evidence>